<sequence length="586" mass="62728">MATSTIGKKRIYTAKRAFSTRRVPRNAMKTLITGDHRPEPGDLVLARIDEIGKQAKLELTDGRRAHLFPGDEIVVCYGNRYAPDQYEAKIGPDLAPCDLVAAGGLASIELTRHLRIRPPTQITPLGLIGDAHGHRLNVMQFSLKASDAPPQIPAILSLGTSMNAGKTLTATSMVRGFKRLGFKVAALKITGTGAGGDMWIVSDAGADVSLDFTDAGYASTYLVSIPDILLATNRLMNHAADLGCDIAVIEIADGLQQLETAQLIRHPAILDMAVGTVFAAYDAMGAKYGVDVLREAGHSVLALSGRLGLSPLGVREAEAASGLRVYSPFELQEGMLIPVIRDQASRRIAAHPRHQHFHERLAQAVLPSDIALGNLIPSAETEGARPDALTTALARDLLSRAAEHLMGREADALCGVPYGERRRNRKDWRNGFAATTWTTDLGEIELMVPRLKRNGYAPGFLARPETPRAELRALLSAAPDGFAEAARALLVALGANEASCESLAGLCDALKQLLQPALPQRAALRAMPLPGAERFVGQSDGDPQEEEAEQLAAALAFSRRSEAFFEVDAELYGYGPRGVLPATAAE</sequence>
<dbReference type="GO" id="GO:0006313">
    <property type="term" value="P:DNA transposition"/>
    <property type="evidence" value="ECO:0007669"/>
    <property type="project" value="InterPro"/>
</dbReference>
<dbReference type="eggNOG" id="COG1763">
    <property type="taxonomic scope" value="Bacteria"/>
</dbReference>
<reference evidence="6 7" key="1">
    <citation type="journal article" date="2014" name="BMC Genomics">
        <title>Architecture and functions of a multipartite genome of the methylotrophic bacterium Paracoccus aminophilus JCM 7686, containing primary and secondary chromids.</title>
        <authorList>
            <person name="Dziewit L."/>
            <person name="Czarnecki J."/>
            <person name="Wibberg D."/>
            <person name="Radlinska M."/>
            <person name="Mrozek P."/>
            <person name="Szymczak M."/>
            <person name="Schluter A."/>
            <person name="Puhler A."/>
            <person name="Bartosik D."/>
        </authorList>
    </citation>
    <scope>NUCLEOTIDE SEQUENCE [LARGE SCALE GENOMIC DNA]</scope>
    <source>
        <strain evidence="6">JCM 7686</strain>
    </source>
</reference>
<organism evidence="6 7">
    <name type="scientific">Paracoccus aminophilus JCM 7686</name>
    <dbReference type="NCBI Taxonomy" id="1367847"/>
    <lineage>
        <taxon>Bacteria</taxon>
        <taxon>Pseudomonadati</taxon>
        <taxon>Pseudomonadota</taxon>
        <taxon>Alphaproteobacteria</taxon>
        <taxon>Rhodobacterales</taxon>
        <taxon>Paracoccaceae</taxon>
        <taxon>Paracoccus</taxon>
    </lineage>
</organism>
<dbReference type="GO" id="GO:0004803">
    <property type="term" value="F:transposase activity"/>
    <property type="evidence" value="ECO:0007669"/>
    <property type="project" value="InterPro"/>
</dbReference>
<evidence type="ECO:0000256" key="3">
    <source>
        <dbReference type="ARBA" id="ARBA00022578"/>
    </source>
</evidence>
<evidence type="ECO:0000256" key="5">
    <source>
        <dbReference type="ARBA" id="ARBA00023172"/>
    </source>
</evidence>
<evidence type="ECO:0000256" key="4">
    <source>
        <dbReference type="ARBA" id="ARBA00023125"/>
    </source>
</evidence>
<dbReference type="InterPro" id="IPR001207">
    <property type="entry name" value="Transposase_mutator"/>
</dbReference>
<dbReference type="Proteomes" id="UP000015480">
    <property type="component" value="Chromosome"/>
</dbReference>
<evidence type="ECO:0000256" key="1">
    <source>
        <dbReference type="ARBA" id="ARBA00002190"/>
    </source>
</evidence>
<dbReference type="PATRIC" id="fig|1367847.3.peg.1089"/>
<evidence type="ECO:0000256" key="2">
    <source>
        <dbReference type="ARBA" id="ARBA00010961"/>
    </source>
</evidence>
<dbReference type="SUPFAM" id="SSF52540">
    <property type="entry name" value="P-loop containing nucleoside triphosphate hydrolases"/>
    <property type="match status" value="1"/>
</dbReference>
<dbReference type="eggNOG" id="COG3328">
    <property type="taxonomic scope" value="Bacteria"/>
</dbReference>
<dbReference type="STRING" id="1367847.JCM7686_1123"/>
<evidence type="ECO:0008006" key="8">
    <source>
        <dbReference type="Google" id="ProtNLM"/>
    </source>
</evidence>
<keyword evidence="3" id="KW-0815">Transposition</keyword>
<dbReference type="KEGG" id="pami:JCM7686_1123"/>
<protein>
    <recommendedName>
        <fullName evidence="8">DUF1611 domain-containing protein</fullName>
    </recommendedName>
</protein>
<dbReference type="Gene3D" id="3.40.50.300">
    <property type="entry name" value="P-loop containing nucleotide triphosphate hydrolases"/>
    <property type="match status" value="1"/>
</dbReference>
<keyword evidence="5" id="KW-0233">DNA recombination</keyword>
<comment type="similarity">
    <text evidence="2">Belongs to the transposase mutator family.</text>
</comment>
<keyword evidence="7" id="KW-1185">Reference proteome</keyword>
<dbReference type="AlphaFoldDB" id="S5XSW7"/>
<proteinExistence type="inferred from homology"/>
<dbReference type="GO" id="GO:0003677">
    <property type="term" value="F:DNA binding"/>
    <property type="evidence" value="ECO:0007669"/>
    <property type="project" value="UniProtKB-KW"/>
</dbReference>
<dbReference type="EMBL" id="CP006650">
    <property type="protein sequence ID" value="AGT08232.1"/>
    <property type="molecule type" value="Genomic_DNA"/>
</dbReference>
<dbReference type="Pfam" id="PF00872">
    <property type="entry name" value="Transposase_mut"/>
    <property type="match status" value="1"/>
</dbReference>
<keyword evidence="4" id="KW-0238">DNA-binding</keyword>
<accession>S5XSW7</accession>
<evidence type="ECO:0000313" key="6">
    <source>
        <dbReference type="EMBL" id="AGT08232.1"/>
    </source>
</evidence>
<evidence type="ECO:0000313" key="7">
    <source>
        <dbReference type="Proteomes" id="UP000015480"/>
    </source>
</evidence>
<gene>
    <name evidence="6" type="ORF">JCM7686_1123</name>
</gene>
<comment type="function">
    <text evidence="1">Required for the transposition of the insertion element.</text>
</comment>
<dbReference type="InterPro" id="IPR027417">
    <property type="entry name" value="P-loop_NTPase"/>
</dbReference>
<name>S5XSW7_PARAH</name>
<dbReference type="HOGENOM" id="CLU_465272_0_0_5"/>